<dbReference type="InterPro" id="IPR001683">
    <property type="entry name" value="PX_dom"/>
</dbReference>
<protein>
    <submittedName>
        <fullName evidence="8">Similar to Saccharomyces cerevisiae YBR200W BEM1 Protein containing SH3-domains, involved in establishing cell polarity and morphogenesis</fullName>
    </submittedName>
</protein>
<dbReference type="SUPFAM" id="SSF64268">
    <property type="entry name" value="PX domain"/>
    <property type="match status" value="1"/>
</dbReference>
<feature type="region of interest" description="Disordered" evidence="4">
    <location>
        <begin position="435"/>
        <end position="489"/>
    </location>
</feature>
<evidence type="ECO:0000256" key="1">
    <source>
        <dbReference type="ARBA" id="ARBA00022443"/>
    </source>
</evidence>
<evidence type="ECO:0000256" key="2">
    <source>
        <dbReference type="ARBA" id="ARBA00022737"/>
    </source>
</evidence>
<evidence type="ECO:0000256" key="4">
    <source>
        <dbReference type="SAM" id="MobiDB-lite"/>
    </source>
</evidence>
<evidence type="ECO:0000259" key="5">
    <source>
        <dbReference type="PROSITE" id="PS50002"/>
    </source>
</evidence>
<dbReference type="InterPro" id="IPR051228">
    <property type="entry name" value="NADPH_Oxidase/PX-Domain"/>
</dbReference>
<evidence type="ECO:0000313" key="8">
    <source>
        <dbReference type="EMBL" id="SMN19607.1"/>
    </source>
</evidence>
<keyword evidence="1 3" id="KW-0728">SH3 domain</keyword>
<dbReference type="GO" id="GO:0060090">
    <property type="term" value="F:molecular adaptor activity"/>
    <property type="evidence" value="ECO:0007669"/>
    <property type="project" value="UniProtKB-ARBA"/>
</dbReference>
<feature type="compositionally biased region" description="Basic and acidic residues" evidence="4">
    <location>
        <begin position="450"/>
        <end position="464"/>
    </location>
</feature>
<dbReference type="SMART" id="SM00666">
    <property type="entry name" value="PB1"/>
    <property type="match status" value="1"/>
</dbReference>
<evidence type="ECO:0000259" key="6">
    <source>
        <dbReference type="PROSITE" id="PS50195"/>
    </source>
</evidence>
<dbReference type="InterPro" id="IPR053793">
    <property type="entry name" value="PB1-like"/>
</dbReference>
<dbReference type="Gene3D" id="3.30.1520.10">
    <property type="entry name" value="Phox-like domain"/>
    <property type="match status" value="1"/>
</dbReference>
<dbReference type="InterPro" id="IPR001452">
    <property type="entry name" value="SH3_domain"/>
</dbReference>
<dbReference type="OrthoDB" id="548867at2759"/>
<dbReference type="PROSITE" id="PS50195">
    <property type="entry name" value="PX"/>
    <property type="match status" value="1"/>
</dbReference>
<dbReference type="PROSITE" id="PS50002">
    <property type="entry name" value="SH3"/>
    <property type="match status" value="2"/>
</dbReference>
<dbReference type="Pfam" id="PF00018">
    <property type="entry name" value="SH3_1"/>
    <property type="match status" value="2"/>
</dbReference>
<dbReference type="SMART" id="SM00312">
    <property type="entry name" value="PX"/>
    <property type="match status" value="1"/>
</dbReference>
<dbReference type="SUPFAM" id="SSF54277">
    <property type="entry name" value="CAD &amp; PB1 domains"/>
    <property type="match status" value="1"/>
</dbReference>
<name>A0A1X7R1R7_9SACH</name>
<feature type="domain" description="PB1" evidence="7">
    <location>
        <begin position="524"/>
        <end position="597"/>
    </location>
</feature>
<dbReference type="SMART" id="SM00326">
    <property type="entry name" value="SH3"/>
    <property type="match status" value="2"/>
</dbReference>
<dbReference type="InterPro" id="IPR035549">
    <property type="entry name" value="Bem1/Scd2_SH3_2"/>
</dbReference>
<keyword evidence="9" id="KW-1185">Reference proteome</keyword>
<evidence type="ECO:0000256" key="3">
    <source>
        <dbReference type="PROSITE-ProRule" id="PRU00192"/>
    </source>
</evidence>
<dbReference type="EMBL" id="FXLY01000004">
    <property type="protein sequence ID" value="SMN19607.1"/>
    <property type="molecule type" value="Genomic_DNA"/>
</dbReference>
<dbReference type="AlphaFoldDB" id="A0A1X7R1R7"/>
<dbReference type="GO" id="GO:0035091">
    <property type="term" value="F:phosphatidylinositol binding"/>
    <property type="evidence" value="ECO:0007669"/>
    <property type="project" value="InterPro"/>
</dbReference>
<feature type="compositionally biased region" description="Polar residues" evidence="4">
    <location>
        <begin position="21"/>
        <end position="31"/>
    </location>
</feature>
<dbReference type="PROSITE" id="PS51745">
    <property type="entry name" value="PB1"/>
    <property type="match status" value="1"/>
</dbReference>
<dbReference type="Gene3D" id="2.30.30.40">
    <property type="entry name" value="SH3 Domains"/>
    <property type="match status" value="2"/>
</dbReference>
<gene>
    <name evidence="8" type="ORF">KASA_0O01639G</name>
</gene>
<keyword evidence="2" id="KW-0677">Repeat</keyword>
<dbReference type="PANTHER" id="PTHR15706:SF2">
    <property type="entry name" value="SH3 AND PX DOMAIN-CONTAINING PROTEIN 2A"/>
    <property type="match status" value="1"/>
</dbReference>
<dbReference type="Proteomes" id="UP000196158">
    <property type="component" value="Unassembled WGS sequence"/>
</dbReference>
<dbReference type="InterPro" id="IPR000270">
    <property type="entry name" value="PB1_dom"/>
</dbReference>
<dbReference type="GO" id="GO:0051130">
    <property type="term" value="P:positive regulation of cellular component organization"/>
    <property type="evidence" value="ECO:0007669"/>
    <property type="project" value="UniProtKB-ARBA"/>
</dbReference>
<dbReference type="CDD" id="cd06890">
    <property type="entry name" value="PX_Bem1p"/>
    <property type="match status" value="1"/>
</dbReference>
<organism evidence="8 9">
    <name type="scientific">Maudiozyma saulgeensis</name>
    <dbReference type="NCBI Taxonomy" id="1789683"/>
    <lineage>
        <taxon>Eukaryota</taxon>
        <taxon>Fungi</taxon>
        <taxon>Dikarya</taxon>
        <taxon>Ascomycota</taxon>
        <taxon>Saccharomycotina</taxon>
        <taxon>Saccharomycetes</taxon>
        <taxon>Saccharomycetales</taxon>
        <taxon>Saccharomycetaceae</taxon>
        <taxon>Maudiozyma</taxon>
    </lineage>
</organism>
<feature type="compositionally biased region" description="Low complexity" evidence="4">
    <location>
        <begin position="51"/>
        <end position="64"/>
    </location>
</feature>
<feature type="compositionally biased region" description="Polar residues" evidence="4">
    <location>
        <begin position="435"/>
        <end position="446"/>
    </location>
</feature>
<evidence type="ECO:0000313" key="9">
    <source>
        <dbReference type="Proteomes" id="UP000196158"/>
    </source>
</evidence>
<dbReference type="GO" id="GO:0030427">
    <property type="term" value="C:site of polarized growth"/>
    <property type="evidence" value="ECO:0007669"/>
    <property type="project" value="UniProtKB-ARBA"/>
</dbReference>
<dbReference type="FunFam" id="2.30.30.40:FF:000093">
    <property type="entry name" value="Protein kinase activator Bem1"/>
    <property type="match status" value="1"/>
</dbReference>
<dbReference type="InterPro" id="IPR035550">
    <property type="entry name" value="Bem1/Scd2_PX"/>
</dbReference>
<dbReference type="SUPFAM" id="SSF50044">
    <property type="entry name" value="SH3-domain"/>
    <property type="match status" value="2"/>
</dbReference>
<proteinExistence type="predicted"/>
<sequence>MLKNFKLSKRNSDSKGRITSLDISTPTNLSEPSIDASFNMKNGSGLYGTESGKSSSRLSSSSKRLSSKSKHSSPIKGTSAVASGPDRVIKALHHYNAKSSKELSFGRGDFFYVTSDRGDWYDVTNPAAGKSGLVPKSLFEVIDKRSSSTSSMGNTSLTGSQKGGKKFGSLYAIVLYDFKAEKSDELTVHVGENLFICAHHNYEWFIAKPIGRLGGPGLVPVGFVSIIDIATGYASGNEIGDDIASVNLPTVQEWKSNVAKYKASNITLGQFESDYSQDVAMFDDMNNTISQTNDGLPAFASEADDLNTDYLINSAVSSFSFEDEKYWYEVNCELSNGRFRKLKRSYQDFYDLQVQLLDKFPAESGKLRDKHGQWTKRIVPYIPGPVPYVTDSITQKRMDDLDVYVKELIKLPEYISNSPLVNHLFKVTDNGYDTEYSSEVPSQSELQDIDENKSEDHFDSDGPRRVLSSRKSSRASSNNRRVKNEDSTLTGEDLKMYNRLSKLSLSSSKPKSRPPSALPPVIKPTKIKFYYKDDIFALLLNHDVNFIELREKIAPRVESDDFKLYVKLAEGDAEEIRTDAQVSQIIQAKLKISVHDT</sequence>
<feature type="domain" description="SH3" evidence="5">
    <location>
        <begin position="167"/>
        <end position="229"/>
    </location>
</feature>
<dbReference type="PANTHER" id="PTHR15706">
    <property type="entry name" value="SH3 MULTIPLE DOMAIN"/>
    <property type="match status" value="1"/>
</dbReference>
<dbReference type="InterPro" id="IPR036871">
    <property type="entry name" value="PX_dom_sf"/>
</dbReference>
<feature type="domain" description="PX" evidence="6">
    <location>
        <begin position="306"/>
        <end position="432"/>
    </location>
</feature>
<dbReference type="GO" id="GO:1902494">
    <property type="term" value="C:catalytic complex"/>
    <property type="evidence" value="ECO:0007669"/>
    <property type="project" value="UniProtKB-ARBA"/>
</dbReference>
<dbReference type="STRING" id="1789683.A0A1X7R1R7"/>
<accession>A0A1X7R1R7</accession>
<reference evidence="8 9" key="1">
    <citation type="submission" date="2017-04" db="EMBL/GenBank/DDBJ databases">
        <authorList>
            <person name="Afonso C.L."/>
            <person name="Miller P.J."/>
            <person name="Scott M.A."/>
            <person name="Spackman E."/>
            <person name="Goraichik I."/>
            <person name="Dimitrov K.M."/>
            <person name="Suarez D.L."/>
            <person name="Swayne D.E."/>
        </authorList>
    </citation>
    <scope>NUCLEOTIDE SEQUENCE [LARGE SCALE GENOMIC DNA]</scope>
</reference>
<feature type="domain" description="SH3" evidence="5">
    <location>
        <begin position="84"/>
        <end position="144"/>
    </location>
</feature>
<dbReference type="InterPro" id="IPR036028">
    <property type="entry name" value="SH3-like_dom_sf"/>
</dbReference>
<dbReference type="CDD" id="cd11879">
    <property type="entry name" value="SH3_Bem1p_2"/>
    <property type="match status" value="1"/>
</dbReference>
<dbReference type="Gene3D" id="3.10.20.90">
    <property type="entry name" value="Phosphatidylinositol 3-kinase Catalytic Subunit, Chain A, domain 1"/>
    <property type="match status" value="1"/>
</dbReference>
<dbReference type="Pfam" id="PF00787">
    <property type="entry name" value="PX"/>
    <property type="match status" value="1"/>
</dbReference>
<dbReference type="GO" id="GO:0005938">
    <property type="term" value="C:cell cortex"/>
    <property type="evidence" value="ECO:0007669"/>
    <property type="project" value="UniProtKB-ARBA"/>
</dbReference>
<feature type="region of interest" description="Disordered" evidence="4">
    <location>
        <begin position="1"/>
        <end position="81"/>
    </location>
</feature>
<evidence type="ECO:0000259" key="7">
    <source>
        <dbReference type="PROSITE" id="PS51745"/>
    </source>
</evidence>